<evidence type="ECO:0000313" key="1">
    <source>
        <dbReference type="EMBL" id="ETM52664.1"/>
    </source>
</evidence>
<accession>W2NYC7</accession>
<reference evidence="1" key="1">
    <citation type="submission" date="2013-11" db="EMBL/GenBank/DDBJ databases">
        <title>The Genome Sequence of Phytophthora parasitica IAC_01/95.</title>
        <authorList>
            <consortium name="The Broad Institute Genomics Platform"/>
            <person name="Russ C."/>
            <person name="Tyler B."/>
            <person name="Panabieres F."/>
            <person name="Shan W."/>
            <person name="Tripathy S."/>
            <person name="Grunwald N."/>
            <person name="Machado M."/>
            <person name="Johnson C.S."/>
            <person name="Arredondo F."/>
            <person name="Hong C."/>
            <person name="Coffey M."/>
            <person name="Young S.K."/>
            <person name="Zeng Q."/>
            <person name="Gargeya S."/>
            <person name="Fitzgerald M."/>
            <person name="Abouelleil A."/>
            <person name="Alvarado L."/>
            <person name="Chapman S.B."/>
            <person name="Gainer-Dewar J."/>
            <person name="Goldberg J."/>
            <person name="Griggs A."/>
            <person name="Gujja S."/>
            <person name="Hansen M."/>
            <person name="Howarth C."/>
            <person name="Imamovic A."/>
            <person name="Ireland A."/>
            <person name="Larimer J."/>
            <person name="McCowan C."/>
            <person name="Murphy C."/>
            <person name="Pearson M."/>
            <person name="Poon T.W."/>
            <person name="Priest M."/>
            <person name="Roberts A."/>
            <person name="Saif S."/>
            <person name="Shea T."/>
            <person name="Sykes S."/>
            <person name="Wortman J."/>
            <person name="Nusbaum C."/>
            <person name="Birren B."/>
        </authorList>
    </citation>
    <scope>NUCLEOTIDE SEQUENCE [LARGE SCALE GENOMIC DNA]</scope>
    <source>
        <strain evidence="1">IAC_01/95</strain>
    </source>
</reference>
<gene>
    <name evidence="1" type="ORF">L914_03760</name>
</gene>
<proteinExistence type="predicted"/>
<organism evidence="1">
    <name type="scientific">Phytophthora nicotianae</name>
    <name type="common">Potato buckeye rot agent</name>
    <name type="synonym">Phytophthora parasitica</name>
    <dbReference type="NCBI Taxonomy" id="4792"/>
    <lineage>
        <taxon>Eukaryota</taxon>
        <taxon>Sar</taxon>
        <taxon>Stramenopiles</taxon>
        <taxon>Oomycota</taxon>
        <taxon>Peronosporomycetes</taxon>
        <taxon>Peronosporales</taxon>
        <taxon>Peronosporaceae</taxon>
        <taxon>Phytophthora</taxon>
    </lineage>
</organism>
<sequence>MATQPEHLKTILSSWKNGLMSLDDAAAYMKSQAPPLQILATG</sequence>
<dbReference type="AlphaFoldDB" id="W2NYC7"/>
<protein>
    <submittedName>
        <fullName evidence="1">Uncharacterized protein</fullName>
    </submittedName>
</protein>
<dbReference type="Proteomes" id="UP000054532">
    <property type="component" value="Unassembled WGS sequence"/>
</dbReference>
<dbReference type="EMBL" id="KI691574">
    <property type="protein sequence ID" value="ETM52664.1"/>
    <property type="molecule type" value="Genomic_DNA"/>
</dbReference>
<name>W2NYC7_PHYNI</name>